<protein>
    <submittedName>
        <fullName evidence="2">Tfp pilus assembly protein PilN</fullName>
    </submittedName>
</protein>
<dbReference type="PANTHER" id="PTHR40278:SF1">
    <property type="entry name" value="DNA UTILIZATION PROTEIN HOFN"/>
    <property type="match status" value="1"/>
</dbReference>
<evidence type="ECO:0000256" key="1">
    <source>
        <dbReference type="SAM" id="Phobius"/>
    </source>
</evidence>
<accession>A0A4R8GHQ4</accession>
<dbReference type="STRING" id="926561.GCA_000379025_02920"/>
<keyword evidence="3" id="KW-1185">Reference proteome</keyword>
<comment type="caution">
    <text evidence="2">The sequence shown here is derived from an EMBL/GenBank/DDBJ whole genome shotgun (WGS) entry which is preliminary data.</text>
</comment>
<gene>
    <name evidence="2" type="ORF">C7959_1488</name>
</gene>
<evidence type="ECO:0000313" key="2">
    <source>
        <dbReference type="EMBL" id="TDX45196.1"/>
    </source>
</evidence>
<dbReference type="Proteomes" id="UP000295832">
    <property type="component" value="Unassembled WGS sequence"/>
</dbReference>
<feature type="transmembrane region" description="Helical" evidence="1">
    <location>
        <begin position="20"/>
        <end position="42"/>
    </location>
</feature>
<sequence>MINFLTDEFFIIERRNNIMFIIALFALVIITFISIKTIDLYLEVKYLANREEIVNQRIAELDQKLAKVNDLKAKTAKIEKRLLEREEMTKNTISIKRIFEELSLLSTPQLYFEKLRLEGDILDVGGIVGDIDYLSLLNRKLYSSDLLDEFYLDEINKGDNRVRFRIKGKLQKGD</sequence>
<dbReference type="EMBL" id="SOEG01000048">
    <property type="protein sequence ID" value="TDX45196.1"/>
    <property type="molecule type" value="Genomic_DNA"/>
</dbReference>
<keyword evidence="1" id="KW-1133">Transmembrane helix</keyword>
<name>A0A4R8GHQ4_9FIRM</name>
<dbReference type="InterPro" id="IPR052534">
    <property type="entry name" value="Extracell_DNA_Util/SecSys_Comp"/>
</dbReference>
<dbReference type="PANTHER" id="PTHR40278">
    <property type="entry name" value="DNA UTILIZATION PROTEIN HOFN"/>
    <property type="match status" value="1"/>
</dbReference>
<keyword evidence="1" id="KW-0812">Transmembrane</keyword>
<dbReference type="AlphaFoldDB" id="A0A4R8GHQ4"/>
<organism evidence="2 3">
    <name type="scientific">Orenia marismortui</name>
    <dbReference type="NCBI Taxonomy" id="46469"/>
    <lineage>
        <taxon>Bacteria</taxon>
        <taxon>Bacillati</taxon>
        <taxon>Bacillota</taxon>
        <taxon>Clostridia</taxon>
        <taxon>Halanaerobiales</taxon>
        <taxon>Halobacteroidaceae</taxon>
        <taxon>Orenia</taxon>
    </lineage>
</organism>
<dbReference type="RefSeq" id="WP_134118985.1">
    <property type="nucleotide sequence ID" value="NZ_SOEG01000048.1"/>
</dbReference>
<proteinExistence type="predicted"/>
<keyword evidence="1" id="KW-0472">Membrane</keyword>
<reference evidence="2 3" key="1">
    <citation type="submission" date="2019-03" db="EMBL/GenBank/DDBJ databases">
        <title>Subsurface microbial communities from deep shales in Ohio and West Virginia, USA.</title>
        <authorList>
            <person name="Wrighton K."/>
        </authorList>
    </citation>
    <scope>NUCLEOTIDE SEQUENCE [LARGE SCALE GENOMIC DNA]</scope>
    <source>
        <strain evidence="2 3">MSL 6dP</strain>
    </source>
</reference>
<evidence type="ECO:0000313" key="3">
    <source>
        <dbReference type="Proteomes" id="UP000295832"/>
    </source>
</evidence>